<dbReference type="Proteomes" id="UP000886689">
    <property type="component" value="Unassembled WGS sequence"/>
</dbReference>
<dbReference type="EMBL" id="JADJUC010000031">
    <property type="protein sequence ID" value="MBK8525513.1"/>
    <property type="molecule type" value="Genomic_DNA"/>
</dbReference>
<reference evidence="1" key="1">
    <citation type="submission" date="2020-10" db="EMBL/GenBank/DDBJ databases">
        <title>Connecting structure to function with the recovery of over 1000 high-quality activated sludge metagenome-assembled genomes encoding full-length rRNA genes using long-read sequencing.</title>
        <authorList>
            <person name="Singleton C.M."/>
            <person name="Petriglieri F."/>
            <person name="Kristensen J.M."/>
            <person name="Kirkegaard R.H."/>
            <person name="Michaelsen T.Y."/>
            <person name="Andersen M.H."/>
            <person name="Karst S.M."/>
            <person name="Dueholm M.S."/>
            <person name="Nielsen P.H."/>
            <person name="Albertsen M."/>
        </authorList>
    </citation>
    <scope>NUCLEOTIDE SEQUENCE</scope>
    <source>
        <strain evidence="1">Hirt_18-Q3-R61-65_BATAC.395</strain>
    </source>
</reference>
<name>A0A9D7K3G1_9PROT</name>
<gene>
    <name evidence="1" type="ORF">IPL58_16645</name>
</gene>
<evidence type="ECO:0000313" key="2">
    <source>
        <dbReference type="Proteomes" id="UP000886689"/>
    </source>
</evidence>
<accession>A0A9D7K3G1</accession>
<proteinExistence type="predicted"/>
<comment type="caution">
    <text evidence="1">The sequence shown here is derived from an EMBL/GenBank/DDBJ whole genome shotgun (WGS) entry which is preliminary data.</text>
</comment>
<dbReference type="AlphaFoldDB" id="A0A9D7K3G1"/>
<organism evidence="1 2">
    <name type="scientific">Candidatus Proximibacter danicus</name>
    <dbReference type="NCBI Taxonomy" id="2954365"/>
    <lineage>
        <taxon>Bacteria</taxon>
        <taxon>Pseudomonadati</taxon>
        <taxon>Pseudomonadota</taxon>
        <taxon>Betaproteobacteria</taxon>
        <taxon>Candidatus Proximibacter</taxon>
    </lineage>
</organism>
<evidence type="ECO:0000313" key="1">
    <source>
        <dbReference type="EMBL" id="MBK8525513.1"/>
    </source>
</evidence>
<protein>
    <submittedName>
        <fullName evidence="1">Uncharacterized protein</fullName>
    </submittedName>
</protein>
<sequence>MEPKDLVCLPRGTRLSDVVQQPCEDAFLSPSIYRIGAGIYLRASQFRPGSLEKDPSGPFVTGIVLAAGDGSARRALLMDIESDDGKTMSVPASFLPSGGVAATTYGEILRGLKKEKPRVCQETAAYRIALDGRFIHRMIETERFLFLFRSSEHDDSEAPYAVVRKLL</sequence>